<dbReference type="EMBL" id="PSRQ01000049">
    <property type="protein sequence ID" value="PWU22989.1"/>
    <property type="molecule type" value="Genomic_DNA"/>
</dbReference>
<comment type="caution">
    <text evidence="1">The sequence shown here is derived from an EMBL/GenBank/DDBJ whole genome shotgun (WGS) entry which is preliminary data.</text>
</comment>
<name>A0A317JPF8_9BACT</name>
<sequence>MKTCGKCGKQFLEIPENARFFKGKTSDVLDGYYWNCECGSTLFSKIERDFIFDFVVNADTCRDCGEEFELKIFEHGKLLDVIHGDNKLVQGYFRFYGGRN</sequence>
<dbReference type="Proteomes" id="UP000246104">
    <property type="component" value="Unassembled WGS sequence"/>
</dbReference>
<evidence type="ECO:0000313" key="1">
    <source>
        <dbReference type="EMBL" id="PWU22989.1"/>
    </source>
</evidence>
<gene>
    <name evidence="1" type="ORF">C5B42_04430</name>
</gene>
<evidence type="ECO:0000313" key="2">
    <source>
        <dbReference type="Proteomes" id="UP000246104"/>
    </source>
</evidence>
<reference evidence="1 2" key="1">
    <citation type="submission" date="2018-02" db="EMBL/GenBank/DDBJ databases">
        <title>Genomic Reconstructions from Amazon Rainforest and Pasture Soil Reveal Novel Insights into the Physiology of Candidate Phyla in Tropical Sites.</title>
        <authorList>
            <person name="Kroeger M.E."/>
            <person name="Delmont T."/>
            <person name="Eren A.M."/>
            <person name="Guo J."/>
            <person name="Meyer K.M."/>
            <person name="Khan K."/>
            <person name="Rodrigues J.L.M."/>
            <person name="Bohannan B.J.M."/>
            <person name="Tringe S."/>
            <person name="Borges C.D."/>
            <person name="Tiedje J."/>
            <person name="Tsai S.M."/>
            <person name="Nusslein K."/>
        </authorList>
    </citation>
    <scope>NUCLEOTIDE SEQUENCE [LARGE SCALE GENOMIC DNA]</scope>
    <source>
        <strain evidence="1">Amazon FNV 2010 28 9</strain>
    </source>
</reference>
<organism evidence="1 2">
    <name type="scientific">Candidatus Cerribacteria bacterium 'Amazon FNV 2010 28 9'</name>
    <dbReference type="NCBI Taxonomy" id="2081795"/>
    <lineage>
        <taxon>Bacteria</taxon>
        <taxon>Candidatus Cerribacteria</taxon>
    </lineage>
</organism>
<accession>A0A317JPF8</accession>
<proteinExistence type="predicted"/>
<protein>
    <submittedName>
        <fullName evidence="1">Uncharacterized protein</fullName>
    </submittedName>
</protein>
<dbReference type="AlphaFoldDB" id="A0A317JPF8"/>